<dbReference type="PANTHER" id="PTHR43543">
    <property type="entry name" value="MALONIC SEMIALDEHYDE REDUCTASE RUTE-RELATED"/>
    <property type="match status" value="1"/>
</dbReference>
<dbReference type="NCBIfam" id="NF003768">
    <property type="entry name" value="PRK05365.1"/>
    <property type="match status" value="1"/>
</dbReference>
<reference evidence="2 3" key="1">
    <citation type="submission" date="2020-07" db="EMBL/GenBank/DDBJ databases">
        <title>Sequencing the genomes of 1000 actinobacteria strains.</title>
        <authorList>
            <person name="Klenk H.-P."/>
        </authorList>
    </citation>
    <scope>NUCLEOTIDE SEQUENCE [LARGE SCALE GENOMIC DNA]</scope>
    <source>
        <strain evidence="2 3">DSM 22083</strain>
    </source>
</reference>
<dbReference type="AlphaFoldDB" id="A0A7Y9IDD1"/>
<proteinExistence type="predicted"/>
<organism evidence="2 3">
    <name type="scientific">Microlunatus parietis</name>
    <dbReference type="NCBI Taxonomy" id="682979"/>
    <lineage>
        <taxon>Bacteria</taxon>
        <taxon>Bacillati</taxon>
        <taxon>Actinomycetota</taxon>
        <taxon>Actinomycetes</taxon>
        <taxon>Propionibacteriales</taxon>
        <taxon>Propionibacteriaceae</taxon>
        <taxon>Microlunatus</taxon>
    </lineage>
</organism>
<evidence type="ECO:0000313" key="2">
    <source>
        <dbReference type="EMBL" id="NYE74853.1"/>
    </source>
</evidence>
<comment type="caution">
    <text evidence="2">The sequence shown here is derived from an EMBL/GenBank/DDBJ whole genome shotgun (WGS) entry which is preliminary data.</text>
</comment>
<name>A0A7Y9IDD1_9ACTN</name>
<gene>
    <name evidence="2" type="ORF">BKA15_006182</name>
</gene>
<sequence>MTEMLTDPATTGRLDDAALATLFTGAHTINAFAPTPVTDDQLAEIWNLTRWAPTAVNIQPLRVVYVQSREARERLIRHLHEGNQAKTLAAPAVAVLAVDNGFHEHIPRVAPFRAELRNELAENPPVREQLGRFNGALQAGYFILAVRAVGLGAGPMGGFDAAGLDAEFFPDGGWTSTLVVNIGHPENSDAWHPRLPRLEHDEVVRWA</sequence>
<dbReference type="Gene3D" id="3.40.109.10">
    <property type="entry name" value="NADH Oxidase"/>
    <property type="match status" value="1"/>
</dbReference>
<accession>A0A7Y9IDD1</accession>
<keyword evidence="2" id="KW-0560">Oxidoreductase</keyword>
<dbReference type="InterPro" id="IPR050461">
    <property type="entry name" value="Nitroreductase_HadB/RutE"/>
</dbReference>
<evidence type="ECO:0000313" key="3">
    <source>
        <dbReference type="Proteomes" id="UP000569914"/>
    </source>
</evidence>
<dbReference type="PANTHER" id="PTHR43543:SF1">
    <property type="entry name" value="MALONIC SEMIALDEHYDE REDUCTASE RUTE-RELATED"/>
    <property type="match status" value="1"/>
</dbReference>
<dbReference type="InterPro" id="IPR029479">
    <property type="entry name" value="Nitroreductase"/>
</dbReference>
<keyword evidence="3" id="KW-1185">Reference proteome</keyword>
<dbReference type="Pfam" id="PF00881">
    <property type="entry name" value="Nitroreductase"/>
    <property type="match status" value="1"/>
</dbReference>
<feature type="domain" description="Nitroreductase" evidence="1">
    <location>
        <begin position="27"/>
        <end position="184"/>
    </location>
</feature>
<dbReference type="EC" id="1.1.1.-" evidence="2"/>
<protein>
    <submittedName>
        <fullName evidence="2">3-hydroxypropanoate dehydrogenase</fullName>
        <ecNumber evidence="2">1.1.1.-</ecNumber>
    </submittedName>
</protein>
<dbReference type="InterPro" id="IPR000415">
    <property type="entry name" value="Nitroreductase-like"/>
</dbReference>
<dbReference type="Proteomes" id="UP000569914">
    <property type="component" value="Unassembled WGS sequence"/>
</dbReference>
<dbReference type="RefSeq" id="WP_179757452.1">
    <property type="nucleotide sequence ID" value="NZ_JACCBU010000001.1"/>
</dbReference>
<dbReference type="GO" id="GO:0016491">
    <property type="term" value="F:oxidoreductase activity"/>
    <property type="evidence" value="ECO:0007669"/>
    <property type="project" value="UniProtKB-KW"/>
</dbReference>
<dbReference type="SUPFAM" id="SSF55469">
    <property type="entry name" value="FMN-dependent nitroreductase-like"/>
    <property type="match status" value="1"/>
</dbReference>
<dbReference type="EMBL" id="JACCBU010000001">
    <property type="protein sequence ID" value="NYE74853.1"/>
    <property type="molecule type" value="Genomic_DNA"/>
</dbReference>
<evidence type="ECO:0000259" key="1">
    <source>
        <dbReference type="Pfam" id="PF00881"/>
    </source>
</evidence>